<evidence type="ECO:0000313" key="1">
    <source>
        <dbReference type="EnsemblPlants" id="OMERI08G08250.1"/>
    </source>
</evidence>
<dbReference type="HOGENOM" id="CLU_083463_0_0_1"/>
<dbReference type="EnsemblPlants" id="OMERI08G08250.1">
    <property type="protein sequence ID" value="OMERI08G08250.1"/>
    <property type="gene ID" value="OMERI08G08250"/>
</dbReference>
<dbReference type="AlphaFoldDB" id="A0A0E0EJY5"/>
<reference evidence="1" key="2">
    <citation type="submission" date="2018-05" db="EMBL/GenBank/DDBJ databases">
        <title>OmerRS3 (Oryza meridionalis Reference Sequence Version 3).</title>
        <authorList>
            <person name="Zhang J."/>
            <person name="Kudrna D."/>
            <person name="Lee S."/>
            <person name="Talag J."/>
            <person name="Welchert J."/>
            <person name="Wing R.A."/>
        </authorList>
    </citation>
    <scope>NUCLEOTIDE SEQUENCE [LARGE SCALE GENOMIC DNA]</scope>
    <source>
        <strain evidence="1">cv. OR44</strain>
    </source>
</reference>
<accession>A0A0E0EJY5</accession>
<dbReference type="Gramene" id="OMERI08G08250.1">
    <property type="protein sequence ID" value="OMERI08G08250.1"/>
    <property type="gene ID" value="OMERI08G08250"/>
</dbReference>
<sequence length="170" mass="19296">MLNAYITESAFCHAICNGPSSYEVKHHDNRFTVQLDKRECSYRYISDWYSVNEFKKTCSHCLEPLQSMNNWPHDDRQPLNAPGYIKMQVPMQSIQMVKLTTTAKVFTNEGGSTTVDLHANCAILTGFFQCWLNSGKAVVNVSAQEPGRMKPKKATPGPLLLFSPWEFTKL</sequence>
<protein>
    <submittedName>
        <fullName evidence="1">Uncharacterized protein</fullName>
    </submittedName>
</protein>
<reference evidence="1" key="1">
    <citation type="submission" date="2015-04" db="UniProtKB">
        <authorList>
            <consortium name="EnsemblPlants"/>
        </authorList>
    </citation>
    <scope>IDENTIFICATION</scope>
</reference>
<keyword evidence="2" id="KW-1185">Reference proteome</keyword>
<dbReference type="Proteomes" id="UP000008021">
    <property type="component" value="Chromosome 8"/>
</dbReference>
<name>A0A0E0EJY5_9ORYZ</name>
<proteinExistence type="predicted"/>
<organism evidence="1">
    <name type="scientific">Oryza meridionalis</name>
    <dbReference type="NCBI Taxonomy" id="40149"/>
    <lineage>
        <taxon>Eukaryota</taxon>
        <taxon>Viridiplantae</taxon>
        <taxon>Streptophyta</taxon>
        <taxon>Embryophyta</taxon>
        <taxon>Tracheophyta</taxon>
        <taxon>Spermatophyta</taxon>
        <taxon>Magnoliopsida</taxon>
        <taxon>Liliopsida</taxon>
        <taxon>Poales</taxon>
        <taxon>Poaceae</taxon>
        <taxon>BOP clade</taxon>
        <taxon>Oryzoideae</taxon>
        <taxon>Oryzeae</taxon>
        <taxon>Oryzinae</taxon>
        <taxon>Oryza</taxon>
    </lineage>
</organism>
<evidence type="ECO:0000313" key="2">
    <source>
        <dbReference type="Proteomes" id="UP000008021"/>
    </source>
</evidence>